<reference evidence="1" key="1">
    <citation type="submission" date="2022-01" db="EMBL/GenBank/DDBJ databases">
        <title>Genome Sequence Resource for Two Populations of Ditylenchus destructor, the Migratory Endoparasitic Phytonematode.</title>
        <authorList>
            <person name="Zhang H."/>
            <person name="Lin R."/>
            <person name="Xie B."/>
        </authorList>
    </citation>
    <scope>NUCLEOTIDE SEQUENCE</scope>
    <source>
        <strain evidence="1">BazhouSP</strain>
    </source>
</reference>
<evidence type="ECO:0000313" key="1">
    <source>
        <dbReference type="EMBL" id="KAI1698146.1"/>
    </source>
</evidence>
<dbReference type="AlphaFoldDB" id="A0AAD4QYH1"/>
<organism evidence="1 2">
    <name type="scientific">Ditylenchus destructor</name>
    <dbReference type="NCBI Taxonomy" id="166010"/>
    <lineage>
        <taxon>Eukaryota</taxon>
        <taxon>Metazoa</taxon>
        <taxon>Ecdysozoa</taxon>
        <taxon>Nematoda</taxon>
        <taxon>Chromadorea</taxon>
        <taxon>Rhabditida</taxon>
        <taxon>Tylenchina</taxon>
        <taxon>Tylenchomorpha</taxon>
        <taxon>Sphaerularioidea</taxon>
        <taxon>Anguinidae</taxon>
        <taxon>Anguininae</taxon>
        <taxon>Ditylenchus</taxon>
    </lineage>
</organism>
<gene>
    <name evidence="1" type="ORF">DdX_18071</name>
</gene>
<dbReference type="Proteomes" id="UP001201812">
    <property type="component" value="Unassembled WGS sequence"/>
</dbReference>
<protein>
    <submittedName>
        <fullName evidence="1">Uncharacterized protein</fullName>
    </submittedName>
</protein>
<accession>A0AAD4QYH1</accession>
<dbReference type="EMBL" id="JAKKPZ010000232">
    <property type="protein sequence ID" value="KAI1698146.1"/>
    <property type="molecule type" value="Genomic_DNA"/>
</dbReference>
<sequence length="87" mass="9769">MVRKYYIDYLIDIVVGSRGVIIVAPQWIGEIQGNVIQGVVRHGVFLGKDGQSLDIRNASSAFTQQEILDYGNFHSFLVPSSKHFTEE</sequence>
<keyword evidence="2" id="KW-1185">Reference proteome</keyword>
<evidence type="ECO:0000313" key="2">
    <source>
        <dbReference type="Proteomes" id="UP001201812"/>
    </source>
</evidence>
<comment type="caution">
    <text evidence="1">The sequence shown here is derived from an EMBL/GenBank/DDBJ whole genome shotgun (WGS) entry which is preliminary data.</text>
</comment>
<name>A0AAD4QYH1_9BILA</name>
<proteinExistence type="predicted"/>